<name>A0A9W7LB71_9STRA</name>
<feature type="region of interest" description="Disordered" evidence="1">
    <location>
        <begin position="166"/>
        <end position="290"/>
    </location>
</feature>
<feature type="region of interest" description="Disordered" evidence="1">
    <location>
        <begin position="1"/>
        <end position="62"/>
    </location>
</feature>
<keyword evidence="2" id="KW-0812">Transmembrane</keyword>
<feature type="compositionally biased region" description="Low complexity" evidence="1">
    <location>
        <begin position="20"/>
        <end position="43"/>
    </location>
</feature>
<accession>A0A9W7LB71</accession>
<dbReference type="AlphaFoldDB" id="A0A9W7LB71"/>
<feature type="transmembrane region" description="Helical" evidence="2">
    <location>
        <begin position="81"/>
        <end position="105"/>
    </location>
</feature>
<organism evidence="3 4">
    <name type="scientific">Triparma columacea</name>
    <dbReference type="NCBI Taxonomy" id="722753"/>
    <lineage>
        <taxon>Eukaryota</taxon>
        <taxon>Sar</taxon>
        <taxon>Stramenopiles</taxon>
        <taxon>Ochrophyta</taxon>
        <taxon>Bolidophyceae</taxon>
        <taxon>Parmales</taxon>
        <taxon>Triparmaceae</taxon>
        <taxon>Triparma</taxon>
    </lineage>
</organism>
<protein>
    <submittedName>
        <fullName evidence="3">Uncharacterized protein</fullName>
    </submittedName>
</protein>
<evidence type="ECO:0000313" key="3">
    <source>
        <dbReference type="EMBL" id="GMI44725.1"/>
    </source>
</evidence>
<keyword evidence="4" id="KW-1185">Reference proteome</keyword>
<feature type="compositionally biased region" description="Low complexity" evidence="1">
    <location>
        <begin position="166"/>
        <end position="193"/>
    </location>
</feature>
<comment type="caution">
    <text evidence="3">The sequence shown here is derived from an EMBL/GenBank/DDBJ whole genome shotgun (WGS) entry which is preliminary data.</text>
</comment>
<keyword evidence="2" id="KW-1133">Transmembrane helix</keyword>
<sequence length="318" mass="33377">MPEVVYVGRKSPGVITSQTSPSFSPSFSPSYSRLSSPSAPASPSGGGGDVLTPTQRHSGRPSELEGFYDAVGIDELGMKKIVAVSVVVISLVMFCIGSLCSRRFYRWRRNRRRRVGGGVERGGSGSPGKKDATERVIETETVVFESEGEAGEQEVVVGEGGVYEEGAAGVSSSSRSVPSSPGPCGEGVSASEGLAGGDGSSGNGREGTSSEDKATPAGPRREDVSSDPPPAAPPGRKVSLSNFMLFKGGLAAGGEVEGGDKEEELEQERDETTGNEHGDEEDDEGIIKVDDSKLKFQIKKGETPDDQLSPLKDWIRYN</sequence>
<evidence type="ECO:0000256" key="1">
    <source>
        <dbReference type="SAM" id="MobiDB-lite"/>
    </source>
</evidence>
<feature type="compositionally biased region" description="Basic and acidic residues" evidence="1">
    <location>
        <begin position="208"/>
        <end position="224"/>
    </location>
</feature>
<dbReference type="Proteomes" id="UP001165065">
    <property type="component" value="Unassembled WGS sequence"/>
</dbReference>
<evidence type="ECO:0000313" key="4">
    <source>
        <dbReference type="Proteomes" id="UP001165065"/>
    </source>
</evidence>
<feature type="compositionally biased region" description="Gly residues" evidence="1">
    <location>
        <begin position="194"/>
        <end position="205"/>
    </location>
</feature>
<keyword evidence="2" id="KW-0472">Membrane</keyword>
<feature type="compositionally biased region" description="Acidic residues" evidence="1">
    <location>
        <begin position="260"/>
        <end position="269"/>
    </location>
</feature>
<evidence type="ECO:0000256" key="2">
    <source>
        <dbReference type="SAM" id="Phobius"/>
    </source>
</evidence>
<proteinExistence type="predicted"/>
<reference evidence="4" key="1">
    <citation type="journal article" date="2023" name="Commun. Biol.">
        <title>Genome analysis of Parmales, the sister group of diatoms, reveals the evolutionary specialization of diatoms from phago-mixotrophs to photoautotrophs.</title>
        <authorList>
            <person name="Ban H."/>
            <person name="Sato S."/>
            <person name="Yoshikawa S."/>
            <person name="Yamada K."/>
            <person name="Nakamura Y."/>
            <person name="Ichinomiya M."/>
            <person name="Sato N."/>
            <person name="Blanc-Mathieu R."/>
            <person name="Endo H."/>
            <person name="Kuwata A."/>
            <person name="Ogata H."/>
        </authorList>
    </citation>
    <scope>NUCLEOTIDE SEQUENCE [LARGE SCALE GENOMIC DNA]</scope>
</reference>
<dbReference type="EMBL" id="BRYA01001490">
    <property type="protein sequence ID" value="GMI44725.1"/>
    <property type="molecule type" value="Genomic_DNA"/>
</dbReference>
<gene>
    <name evidence="3" type="ORF">TrCOL_g7741</name>
</gene>